<feature type="domain" description="CCHC-type" evidence="2">
    <location>
        <begin position="2"/>
        <end position="18"/>
    </location>
</feature>
<protein>
    <recommendedName>
        <fullName evidence="2">CCHC-type domain-containing protein</fullName>
    </recommendedName>
</protein>
<dbReference type="GO" id="GO:0003676">
    <property type="term" value="F:nucleic acid binding"/>
    <property type="evidence" value="ECO:0007669"/>
    <property type="project" value="InterPro"/>
</dbReference>
<dbReference type="EMBL" id="HBHY01005625">
    <property type="protein sequence ID" value="CAE0131804.1"/>
    <property type="molecule type" value="Transcribed_RNA"/>
</dbReference>
<dbReference type="Gene3D" id="4.10.60.10">
    <property type="entry name" value="Zinc finger, CCHC-type"/>
    <property type="match status" value="1"/>
</dbReference>
<proteinExistence type="predicted"/>
<name>A0A7S3F9S3_9VIRI</name>
<evidence type="ECO:0000313" key="3">
    <source>
        <dbReference type="EMBL" id="CAE0131802.1"/>
    </source>
</evidence>
<accession>A0A7S3F9S3</accession>
<dbReference type="SMART" id="SM00343">
    <property type="entry name" value="ZnF_C2HC"/>
    <property type="match status" value="2"/>
</dbReference>
<sequence length="338" mass="33790">MPCSVCSGVGHNARSCASDARQACASGRVCGVCGGAGHLPAACTSPGGGGAKGSRKKRLWAGAGPSGAAPRYGMGSPRSPRGTGVVKLTASAPSALLSPSALRGARQAATSIAAVTPVSMAKVESQLSFGTIVPLLGMVVDGAPSSSPPAEATAPGASRPAASASAALALGIYQSPSRAGALAEAAPPAHQAAPAQPPHMLAPHMAAYSADTFSPTPSPRRPFFPSPPGPSPPIEFDQVVPPSPDDEFLVIPPPGTQTWEPVMCLSDLRTAEYLQNTVAHGTPQWKVYGEAVACAKAAQQPQQCQNLCQGSSAGAAVYAAQSSSSLLETGGGFFDSQE</sequence>
<evidence type="ECO:0000256" key="1">
    <source>
        <dbReference type="SAM" id="MobiDB-lite"/>
    </source>
</evidence>
<feature type="region of interest" description="Disordered" evidence="1">
    <location>
        <begin position="45"/>
        <end position="84"/>
    </location>
</feature>
<dbReference type="GO" id="GO:0008270">
    <property type="term" value="F:zinc ion binding"/>
    <property type="evidence" value="ECO:0007669"/>
    <property type="project" value="InterPro"/>
</dbReference>
<dbReference type="AlphaFoldDB" id="A0A7S3F9S3"/>
<dbReference type="EMBL" id="HBHY01005624">
    <property type="protein sequence ID" value="CAE0131802.1"/>
    <property type="molecule type" value="Transcribed_RNA"/>
</dbReference>
<reference evidence="4" key="1">
    <citation type="submission" date="2021-01" db="EMBL/GenBank/DDBJ databases">
        <authorList>
            <person name="Corre E."/>
            <person name="Pelletier E."/>
            <person name="Niang G."/>
            <person name="Scheremetjew M."/>
            <person name="Finn R."/>
            <person name="Kale V."/>
            <person name="Holt S."/>
            <person name="Cochrane G."/>
            <person name="Meng A."/>
            <person name="Brown T."/>
            <person name="Cohen L."/>
        </authorList>
    </citation>
    <scope>NUCLEOTIDE SEQUENCE</scope>
    <source>
        <strain evidence="4">RCC927</strain>
    </source>
</reference>
<organism evidence="4">
    <name type="scientific">Prasinoderma singulare</name>
    <dbReference type="NCBI Taxonomy" id="676789"/>
    <lineage>
        <taxon>Eukaryota</taxon>
        <taxon>Viridiplantae</taxon>
        <taxon>Prasinodermophyta</taxon>
        <taxon>Prasinodermophyceae</taxon>
        <taxon>Prasinodermales</taxon>
        <taxon>Prasinodermaceae</taxon>
        <taxon>Prasinoderma</taxon>
    </lineage>
</organism>
<evidence type="ECO:0000259" key="2">
    <source>
        <dbReference type="SMART" id="SM00343"/>
    </source>
</evidence>
<dbReference type="InterPro" id="IPR001878">
    <property type="entry name" value="Znf_CCHC"/>
</dbReference>
<evidence type="ECO:0000313" key="4">
    <source>
        <dbReference type="EMBL" id="CAE0131804.1"/>
    </source>
</evidence>
<feature type="compositionally biased region" description="Pro residues" evidence="1">
    <location>
        <begin position="216"/>
        <end position="231"/>
    </location>
</feature>
<feature type="domain" description="CCHC-type" evidence="2">
    <location>
        <begin position="29"/>
        <end position="45"/>
    </location>
</feature>
<gene>
    <name evidence="3" type="ORF">PSIN1315_LOCUS3634</name>
    <name evidence="4" type="ORF">PSIN1315_LOCUS3635</name>
</gene>
<feature type="region of interest" description="Disordered" evidence="1">
    <location>
        <begin position="210"/>
        <end position="231"/>
    </location>
</feature>